<keyword evidence="3 5" id="KW-0375">Hydrogen ion transport</keyword>
<reference evidence="7" key="1">
    <citation type="submission" date="2020-11" db="EMBL/GenBank/DDBJ databases">
        <authorList>
            <person name="Tran Van P."/>
        </authorList>
    </citation>
    <scope>NUCLEOTIDE SEQUENCE</scope>
</reference>
<proteinExistence type="inferred from homology"/>
<evidence type="ECO:0000256" key="6">
    <source>
        <dbReference type="SAM" id="Coils"/>
    </source>
</evidence>
<dbReference type="EMBL" id="LR900588">
    <property type="protein sequence ID" value="CAD7246216.1"/>
    <property type="molecule type" value="Genomic_DNA"/>
</dbReference>
<accession>A0A7R9A4R3</accession>
<dbReference type="PANTHER" id="PTHR12713:SF11">
    <property type="entry name" value="V-TYPE PROTON ATPASE SUBUNIT G"/>
    <property type="match status" value="1"/>
</dbReference>
<evidence type="ECO:0000256" key="5">
    <source>
        <dbReference type="RuleBase" id="RU364019"/>
    </source>
</evidence>
<sequence>MAAQTQGIQQLLAAEKKAAEKVAEARKRKAKRLKQAQEEARTEIEQYRQERERQSKDYEIKYMGTKSDIAAKIETDTRSKINGINACVAQNKEEVTKYILALINDIKPEMHPNARFAKNA</sequence>
<dbReference type="FunFam" id="1.20.5.2950:FF:000001">
    <property type="entry name" value="V-type proton ATPase subunit G"/>
    <property type="match status" value="1"/>
</dbReference>
<dbReference type="OrthoDB" id="250802at2759"/>
<evidence type="ECO:0000313" key="7">
    <source>
        <dbReference type="EMBL" id="CAD7246216.1"/>
    </source>
</evidence>
<dbReference type="NCBIfam" id="TIGR01147">
    <property type="entry name" value="V_ATP_synt_G"/>
    <property type="match status" value="1"/>
</dbReference>
<dbReference type="EMBL" id="CAJPEV010001071">
    <property type="protein sequence ID" value="CAG0890530.1"/>
    <property type="molecule type" value="Genomic_DNA"/>
</dbReference>
<dbReference type="AlphaFoldDB" id="A0A7R9A4R3"/>
<evidence type="ECO:0000313" key="8">
    <source>
        <dbReference type="Proteomes" id="UP000677054"/>
    </source>
</evidence>
<dbReference type="GO" id="GO:0016887">
    <property type="term" value="F:ATP hydrolysis activity"/>
    <property type="evidence" value="ECO:0007669"/>
    <property type="project" value="TreeGrafter"/>
</dbReference>
<feature type="coiled-coil region" evidence="6">
    <location>
        <begin position="8"/>
        <end position="57"/>
    </location>
</feature>
<keyword evidence="2 5" id="KW-0813">Transport</keyword>
<protein>
    <recommendedName>
        <fullName evidence="5">V-type proton ATPase subunit G</fullName>
    </recommendedName>
</protein>
<dbReference type="GO" id="GO:0046961">
    <property type="term" value="F:proton-transporting ATPase activity, rotational mechanism"/>
    <property type="evidence" value="ECO:0007669"/>
    <property type="project" value="InterPro"/>
</dbReference>
<comment type="function">
    <text evidence="5">Subunit of the V1 complex of vacuolar(H+)-ATPase (V-ATPase), a multisubunit enzyme composed of a peripheral complex (V1) that hydrolyzes ATP and a membrane integral complex (V0) that translocates protons. V-ATPase is responsible for acidifying and maintaining the pH of intracellular compartments and in some cell types, is targeted to the plasma membrane, where it is responsible for acidifying the extracellular environment.</text>
</comment>
<evidence type="ECO:0000256" key="4">
    <source>
        <dbReference type="ARBA" id="ARBA00023065"/>
    </source>
</evidence>
<evidence type="ECO:0000256" key="1">
    <source>
        <dbReference type="ARBA" id="ARBA00010066"/>
    </source>
</evidence>
<dbReference type="GO" id="GO:0098793">
    <property type="term" value="C:presynapse"/>
    <property type="evidence" value="ECO:0007669"/>
    <property type="project" value="GOC"/>
</dbReference>
<dbReference type="Pfam" id="PF03179">
    <property type="entry name" value="V-ATPase_G"/>
    <property type="match status" value="1"/>
</dbReference>
<keyword evidence="6" id="KW-0175">Coiled coil</keyword>
<dbReference type="GO" id="GO:0000221">
    <property type="term" value="C:vacuolar proton-transporting V-type ATPase, V1 domain"/>
    <property type="evidence" value="ECO:0007669"/>
    <property type="project" value="TreeGrafter"/>
</dbReference>
<keyword evidence="4 5" id="KW-0406">Ion transport</keyword>
<comment type="subunit">
    <text evidence="5">V-ATPase is a heteromultimeric enzyme made up of two complexes: the ATP-hydrolytic V1 complex and the proton translocation V0 complex.</text>
</comment>
<dbReference type="GO" id="GO:0097401">
    <property type="term" value="P:synaptic vesicle lumen acidification"/>
    <property type="evidence" value="ECO:0007669"/>
    <property type="project" value="TreeGrafter"/>
</dbReference>
<evidence type="ECO:0000256" key="2">
    <source>
        <dbReference type="ARBA" id="ARBA00022448"/>
    </source>
</evidence>
<dbReference type="InterPro" id="IPR005124">
    <property type="entry name" value="V-ATPase_G"/>
</dbReference>
<evidence type="ECO:0000256" key="3">
    <source>
        <dbReference type="ARBA" id="ARBA00022781"/>
    </source>
</evidence>
<dbReference type="PANTHER" id="PTHR12713">
    <property type="entry name" value="VACUOLAR ATP SYNTHASE SUBUNIT G"/>
    <property type="match status" value="1"/>
</dbReference>
<gene>
    <name evidence="7" type="ORF">DSTB1V02_LOCUS6072</name>
</gene>
<name>A0A7R9A4R3_9CRUS</name>
<organism evidence="7">
    <name type="scientific">Darwinula stevensoni</name>
    <dbReference type="NCBI Taxonomy" id="69355"/>
    <lineage>
        <taxon>Eukaryota</taxon>
        <taxon>Metazoa</taxon>
        <taxon>Ecdysozoa</taxon>
        <taxon>Arthropoda</taxon>
        <taxon>Crustacea</taxon>
        <taxon>Oligostraca</taxon>
        <taxon>Ostracoda</taxon>
        <taxon>Podocopa</taxon>
        <taxon>Podocopida</taxon>
        <taxon>Darwinulocopina</taxon>
        <taxon>Darwinuloidea</taxon>
        <taxon>Darwinulidae</taxon>
        <taxon>Darwinula</taxon>
    </lineage>
</organism>
<dbReference type="Gene3D" id="1.20.5.2950">
    <property type="match status" value="1"/>
</dbReference>
<dbReference type="Proteomes" id="UP000677054">
    <property type="component" value="Unassembled WGS sequence"/>
</dbReference>
<comment type="similarity">
    <text evidence="1 5">Belongs to the V-ATPase G subunit family.</text>
</comment>
<keyword evidence="8" id="KW-1185">Reference proteome</keyword>